<dbReference type="AlphaFoldDB" id="A0AAU8P8A3"/>
<feature type="transmembrane region" description="Helical" evidence="1">
    <location>
        <begin position="38"/>
        <end position="65"/>
    </location>
</feature>
<accession>A0AAU8P8A3</accession>
<reference evidence="3" key="1">
    <citation type="submission" date="2011-05" db="EMBL/GenBank/DDBJ databases">
        <title>Complete sequence of Desulfotomaculum kuznetsovii DSM 6115.</title>
        <authorList>
            <person name="Lucas S."/>
            <person name="Han J."/>
            <person name="Lapidus A."/>
            <person name="Cheng J.-F."/>
            <person name="Goodwin L."/>
            <person name="Pitluck S."/>
            <person name="Peters L."/>
            <person name="Mikhailova N."/>
            <person name="Lu M."/>
            <person name="Saunders E."/>
            <person name="Han C."/>
            <person name="Tapia R."/>
            <person name="Land M."/>
            <person name="Hauser L."/>
            <person name="Kyrpides N."/>
            <person name="Ivanova N."/>
            <person name="Pagani I."/>
            <person name="Nazina T."/>
            <person name="Ivanova A."/>
            <person name="Parshina S."/>
            <person name="Kuever J."/>
            <person name="Muyzer G."/>
            <person name="Plugge C."/>
            <person name="Stams A."/>
            <person name="Woyke T."/>
        </authorList>
    </citation>
    <scope>NUCLEOTIDE SEQUENCE [LARGE SCALE GENOMIC DNA]</scope>
    <source>
        <strain evidence="3">DSM 6115 / VKM B-1805 / 17</strain>
    </source>
</reference>
<keyword evidence="1" id="KW-0472">Membrane</keyword>
<proteinExistence type="predicted"/>
<keyword evidence="1" id="KW-1133">Transmembrane helix</keyword>
<dbReference type="EMBL" id="CP002770">
    <property type="protein sequence ID" value="AEG14399.1"/>
    <property type="molecule type" value="Genomic_DNA"/>
</dbReference>
<evidence type="ECO:0000313" key="3">
    <source>
        <dbReference type="Proteomes" id="UP000009229"/>
    </source>
</evidence>
<organism evidence="2 3">
    <name type="scientific">Desulfofundulus kuznetsovii (strain DSM 6115 / VKM B-1805 / 17)</name>
    <name type="common">Desulfotomaculum kuznetsovii</name>
    <dbReference type="NCBI Taxonomy" id="760568"/>
    <lineage>
        <taxon>Bacteria</taxon>
        <taxon>Bacillati</taxon>
        <taxon>Bacillota</taxon>
        <taxon>Clostridia</taxon>
        <taxon>Eubacteriales</taxon>
        <taxon>Peptococcaceae</taxon>
        <taxon>Desulfofundulus</taxon>
    </lineage>
</organism>
<gene>
    <name evidence="2" type="ordered locus">Desku_0793</name>
</gene>
<name>A0AAU8P8A3_DESK7</name>
<dbReference type="KEGG" id="dku:Desku_0793"/>
<keyword evidence="3" id="KW-1185">Reference proteome</keyword>
<dbReference type="Proteomes" id="UP000009229">
    <property type="component" value="Chromosome"/>
</dbReference>
<evidence type="ECO:0000256" key="1">
    <source>
        <dbReference type="SAM" id="Phobius"/>
    </source>
</evidence>
<protein>
    <submittedName>
        <fullName evidence="2">Uncharacterized protein</fullName>
    </submittedName>
</protein>
<sequence length="69" mass="7455">MAVFLPSILFLSVLQGTRRLYSWIAADWNAADKKDWRLLVIRVLACMGLVAGTGVVSAIAIPALLTALL</sequence>
<keyword evidence="1" id="KW-0812">Transmembrane</keyword>
<evidence type="ECO:0000313" key="2">
    <source>
        <dbReference type="EMBL" id="AEG14399.1"/>
    </source>
</evidence>